<dbReference type="PANTHER" id="PTHR24412:SF489">
    <property type="entry name" value="RING FINGER DOMAIN AND KELCH REPEAT-CONTAINING PROTEIN DDB_G0271372"/>
    <property type="match status" value="1"/>
</dbReference>
<proteinExistence type="predicted"/>
<evidence type="ECO:0000256" key="3">
    <source>
        <dbReference type="ARBA" id="ARBA00023203"/>
    </source>
</evidence>
<evidence type="ECO:0000256" key="1">
    <source>
        <dbReference type="ARBA" id="ARBA00022441"/>
    </source>
</evidence>
<dbReference type="STRING" id="6832.A0A553NAW1"/>
<dbReference type="Pfam" id="PF07707">
    <property type="entry name" value="BACK"/>
    <property type="match status" value="1"/>
</dbReference>
<reference evidence="5 6" key="1">
    <citation type="journal article" date="2018" name="Nat. Ecol. Evol.">
        <title>Genomic signatures of mitonuclear coevolution across populations of Tigriopus californicus.</title>
        <authorList>
            <person name="Barreto F.S."/>
            <person name="Watson E.T."/>
            <person name="Lima T.G."/>
            <person name="Willett C.S."/>
            <person name="Edmands S."/>
            <person name="Li W."/>
            <person name="Burton R.S."/>
        </authorList>
    </citation>
    <scope>NUCLEOTIDE SEQUENCE [LARGE SCALE GENOMIC DNA]</scope>
    <source>
        <strain evidence="5 6">San Diego</strain>
    </source>
</reference>
<accession>A0A553NAW1</accession>
<dbReference type="PROSITE" id="PS50097">
    <property type="entry name" value="BTB"/>
    <property type="match status" value="1"/>
</dbReference>
<feature type="domain" description="BTB" evidence="4">
    <location>
        <begin position="25"/>
        <end position="96"/>
    </location>
</feature>
<evidence type="ECO:0000313" key="5">
    <source>
        <dbReference type="EMBL" id="TRY62557.1"/>
    </source>
</evidence>
<dbReference type="InterPro" id="IPR000210">
    <property type="entry name" value="BTB/POZ_dom"/>
</dbReference>
<dbReference type="Pfam" id="PF00651">
    <property type="entry name" value="BTB"/>
    <property type="match status" value="1"/>
</dbReference>
<dbReference type="SMART" id="SM00225">
    <property type="entry name" value="BTB"/>
    <property type="match status" value="1"/>
</dbReference>
<dbReference type="SUPFAM" id="SSF117281">
    <property type="entry name" value="Kelch motif"/>
    <property type="match status" value="1"/>
</dbReference>
<comment type="caution">
    <text evidence="5">The sequence shown here is derived from an EMBL/GenBank/DDBJ whole genome shotgun (WGS) entry which is preliminary data.</text>
</comment>
<dbReference type="SUPFAM" id="SSF54695">
    <property type="entry name" value="POZ domain"/>
    <property type="match status" value="1"/>
</dbReference>
<organism evidence="5 6">
    <name type="scientific">Tigriopus californicus</name>
    <name type="common">Marine copepod</name>
    <dbReference type="NCBI Taxonomy" id="6832"/>
    <lineage>
        <taxon>Eukaryota</taxon>
        <taxon>Metazoa</taxon>
        <taxon>Ecdysozoa</taxon>
        <taxon>Arthropoda</taxon>
        <taxon>Crustacea</taxon>
        <taxon>Multicrustacea</taxon>
        <taxon>Hexanauplia</taxon>
        <taxon>Copepoda</taxon>
        <taxon>Harpacticoida</taxon>
        <taxon>Harpacticidae</taxon>
        <taxon>Tigriopus</taxon>
    </lineage>
</organism>
<sequence length="625" mass="71399">MVHQEKVCRDRGVELNQKRLQGTLVDMVFEVDGVKFNAHRFIVSLYSPYLRTLVDPHGHFAENQTGQGQITLKGLDAEHFGHILTYIYTGQITIHEDNVFELVEICQYLQISDDDILVPQCLSFLGDKLHTCPLAMVFKIWNLAEQYGFAELRSHVLGVLSFRLEDFLRKDFFMYLGFEEIEQVLSHEVLCIRSEKTLFDALVAWLKRKAMEEEDDPETGPEHEPGGILSMTMELVGKLKLCNLSDAYVRAALKSVSPKLYDPPREQDPFALRQCSNCVYMFEYSRCESEILGIQEFVSQRRDKPTYAYFDPCSASRHAVAVLNAPTQSKSYFQHYGPHSSSNFEMITNDSEVLVIGGMKRGPRETCVSNDVKIFDLNTATWEHFGGSLPREVIEFGVICSSEYIYVIGGLTDEFCRSAPNKVLYQNRPMNVSTEVYKIYRGDLTNLQGWTSLPPMLQPRTAFSVCQIGDQIFVIGCDFCDIFYMERSEWITINPPIDQDSVDKPALAVVGTQIYVFGNRTKNGENVFQCLDTETRQWKRIPGLNFRLDVIAAFAHNNLVYLLSWQRSNANMIHSYNPVSLEWKAIVLNLPGTVRAGTLIRRQVLEENFFYGAKPLHCTELENIA</sequence>
<keyword evidence="2" id="KW-0677">Repeat</keyword>
<dbReference type="InterPro" id="IPR015915">
    <property type="entry name" value="Kelch-typ_b-propeller"/>
</dbReference>
<dbReference type="InterPro" id="IPR011705">
    <property type="entry name" value="BACK"/>
</dbReference>
<protein>
    <recommendedName>
        <fullName evidence="4">BTB domain-containing protein</fullName>
    </recommendedName>
</protein>
<keyword evidence="1" id="KW-0880">Kelch repeat</keyword>
<keyword evidence="6" id="KW-1185">Reference proteome</keyword>
<evidence type="ECO:0000313" key="6">
    <source>
        <dbReference type="Proteomes" id="UP000318571"/>
    </source>
</evidence>
<name>A0A553NAW1_TIGCA</name>
<dbReference type="OMA" id="MERSEWI"/>
<dbReference type="Gene3D" id="3.30.710.10">
    <property type="entry name" value="Potassium Channel Kv1.1, Chain A"/>
    <property type="match status" value="1"/>
</dbReference>
<dbReference type="OrthoDB" id="6482909at2759"/>
<evidence type="ECO:0000259" key="4">
    <source>
        <dbReference type="PROSITE" id="PS50097"/>
    </source>
</evidence>
<dbReference type="Gene3D" id="1.25.40.420">
    <property type="match status" value="1"/>
</dbReference>
<dbReference type="Proteomes" id="UP000318571">
    <property type="component" value="Chromosome 10"/>
</dbReference>
<dbReference type="AlphaFoldDB" id="A0A553NAW1"/>
<dbReference type="Gene3D" id="2.120.10.80">
    <property type="entry name" value="Kelch-type beta propeller"/>
    <property type="match status" value="1"/>
</dbReference>
<dbReference type="PANTHER" id="PTHR24412">
    <property type="entry name" value="KELCH PROTEIN"/>
    <property type="match status" value="1"/>
</dbReference>
<gene>
    <name evidence="5" type="ORF">TCAL_09020</name>
</gene>
<evidence type="ECO:0000256" key="2">
    <source>
        <dbReference type="ARBA" id="ARBA00022737"/>
    </source>
</evidence>
<dbReference type="SMART" id="SM00875">
    <property type="entry name" value="BACK"/>
    <property type="match status" value="1"/>
</dbReference>
<dbReference type="InterPro" id="IPR011333">
    <property type="entry name" value="SKP1/BTB/POZ_sf"/>
</dbReference>
<keyword evidence="3" id="KW-0009">Actin-binding</keyword>
<dbReference type="CDD" id="cd18186">
    <property type="entry name" value="BTB_POZ_ZBTB_KLHL-like"/>
    <property type="match status" value="1"/>
</dbReference>
<dbReference type="EMBL" id="VCGU01000458">
    <property type="protein sequence ID" value="TRY62557.1"/>
    <property type="molecule type" value="Genomic_DNA"/>
</dbReference>